<name>A0AAN8WIL0_HALRR</name>
<dbReference type="GO" id="GO:0007009">
    <property type="term" value="P:plasma membrane organization"/>
    <property type="evidence" value="ECO:0007669"/>
    <property type="project" value="TreeGrafter"/>
</dbReference>
<evidence type="ECO:0000256" key="5">
    <source>
        <dbReference type="ARBA" id="ARBA00023136"/>
    </source>
</evidence>
<evidence type="ECO:0000256" key="4">
    <source>
        <dbReference type="ARBA" id="ARBA00022989"/>
    </source>
</evidence>
<keyword evidence="2" id="KW-0812">Transmembrane</keyword>
<proteinExistence type="predicted"/>
<sequence>NLLLPDGVPAERQRAKFIVRVYRADGLPKINSSIMANVKKAFTGDSKDLVDPYVQVSFAGLS</sequence>
<dbReference type="AlphaFoldDB" id="A0AAN8WIL0"/>
<dbReference type="Proteomes" id="UP001381693">
    <property type="component" value="Unassembled WGS sequence"/>
</dbReference>
<dbReference type="PANTHER" id="PTHR12546">
    <property type="entry name" value="FER-1-LIKE"/>
    <property type="match status" value="1"/>
</dbReference>
<keyword evidence="4" id="KW-1133">Transmembrane helix</keyword>
<dbReference type="PANTHER" id="PTHR12546:SF60">
    <property type="entry name" value="MISFIRE, ISOFORM F"/>
    <property type="match status" value="1"/>
</dbReference>
<reference evidence="6 7" key="1">
    <citation type="submission" date="2023-11" db="EMBL/GenBank/DDBJ databases">
        <title>Halocaridina rubra genome assembly.</title>
        <authorList>
            <person name="Smith C."/>
        </authorList>
    </citation>
    <scope>NUCLEOTIDE SEQUENCE [LARGE SCALE GENOMIC DNA]</scope>
    <source>
        <strain evidence="6">EP-1</strain>
        <tissue evidence="6">Whole</tissue>
    </source>
</reference>
<evidence type="ECO:0000256" key="2">
    <source>
        <dbReference type="ARBA" id="ARBA00022692"/>
    </source>
</evidence>
<protein>
    <submittedName>
        <fullName evidence="6">Uncharacterized protein</fullName>
    </submittedName>
</protein>
<dbReference type="GO" id="GO:0016020">
    <property type="term" value="C:membrane"/>
    <property type="evidence" value="ECO:0007669"/>
    <property type="project" value="UniProtKB-SubCell"/>
</dbReference>
<accession>A0AAN8WIL0</accession>
<comment type="caution">
    <text evidence="6">The sequence shown here is derived from an EMBL/GenBank/DDBJ whole genome shotgun (WGS) entry which is preliminary data.</text>
</comment>
<evidence type="ECO:0000313" key="7">
    <source>
        <dbReference type="Proteomes" id="UP001381693"/>
    </source>
</evidence>
<feature type="non-terminal residue" evidence="6">
    <location>
        <position position="1"/>
    </location>
</feature>
<evidence type="ECO:0000256" key="1">
    <source>
        <dbReference type="ARBA" id="ARBA00004370"/>
    </source>
</evidence>
<evidence type="ECO:0000313" key="6">
    <source>
        <dbReference type="EMBL" id="KAK7066882.1"/>
    </source>
</evidence>
<dbReference type="EMBL" id="JAXCGZ010018988">
    <property type="protein sequence ID" value="KAK7066882.1"/>
    <property type="molecule type" value="Genomic_DNA"/>
</dbReference>
<dbReference type="InterPro" id="IPR037721">
    <property type="entry name" value="Ferlin"/>
</dbReference>
<organism evidence="6 7">
    <name type="scientific">Halocaridina rubra</name>
    <name type="common">Hawaiian red shrimp</name>
    <dbReference type="NCBI Taxonomy" id="373956"/>
    <lineage>
        <taxon>Eukaryota</taxon>
        <taxon>Metazoa</taxon>
        <taxon>Ecdysozoa</taxon>
        <taxon>Arthropoda</taxon>
        <taxon>Crustacea</taxon>
        <taxon>Multicrustacea</taxon>
        <taxon>Malacostraca</taxon>
        <taxon>Eumalacostraca</taxon>
        <taxon>Eucarida</taxon>
        <taxon>Decapoda</taxon>
        <taxon>Pleocyemata</taxon>
        <taxon>Caridea</taxon>
        <taxon>Atyoidea</taxon>
        <taxon>Atyidae</taxon>
        <taxon>Halocaridina</taxon>
    </lineage>
</organism>
<dbReference type="InterPro" id="IPR035892">
    <property type="entry name" value="C2_domain_sf"/>
</dbReference>
<comment type="subcellular location">
    <subcellularLocation>
        <location evidence="1">Membrane</location>
    </subcellularLocation>
</comment>
<gene>
    <name evidence="6" type="ORF">SK128_008604</name>
</gene>
<evidence type="ECO:0000256" key="3">
    <source>
        <dbReference type="ARBA" id="ARBA00022737"/>
    </source>
</evidence>
<keyword evidence="7" id="KW-1185">Reference proteome</keyword>
<dbReference type="SUPFAM" id="SSF49562">
    <property type="entry name" value="C2 domain (Calcium/lipid-binding domain, CaLB)"/>
    <property type="match status" value="1"/>
</dbReference>
<feature type="non-terminal residue" evidence="6">
    <location>
        <position position="62"/>
    </location>
</feature>
<keyword evidence="5" id="KW-0472">Membrane</keyword>
<keyword evidence="3" id="KW-0677">Repeat</keyword>